<evidence type="ECO:0000259" key="2">
    <source>
        <dbReference type="Pfam" id="PF13827"/>
    </source>
</evidence>
<dbReference type="RefSeq" id="WP_057919667.1">
    <property type="nucleotide sequence ID" value="NZ_CP011129.1"/>
</dbReference>
<organism evidence="3 4">
    <name type="scientific">Lysobacter antibioticus</name>
    <dbReference type="NCBI Taxonomy" id="84531"/>
    <lineage>
        <taxon>Bacteria</taxon>
        <taxon>Pseudomonadati</taxon>
        <taxon>Pseudomonadota</taxon>
        <taxon>Gammaproteobacteria</taxon>
        <taxon>Lysobacterales</taxon>
        <taxon>Lysobacteraceae</taxon>
        <taxon>Lysobacter</taxon>
    </lineage>
</organism>
<sequence>MDSMKKILVLPALLLLGWSVQARAQCSVAGGQQQQQCMQNFVQNVVVPYQQAIQAAAQNQPLPPPESPMEAMQARAGAQARKGWGAIAASPALAQVGIAGDLGSQRKAESAALKQCADQGGEGCTLMASANNACIAVAFNADKQFASAVGQDEIAASRDALRGCNAKSPDKICNLRSEPLCSGIAGGLLQTDGMSAQQRAHLFEIAGDDRQFFGALAGNGKAVYSAANALSQADAEKSAKDRCTGPACKLIAAHSNSCLAAAWPKKGGPPFVAESSYPEAARVDALSQCAAANGAGCLVSAPNCSGRAYFDYDYARIHAGAKAESERSRQAGAALLEPWVGRTEAEFRAHWGSPSATTDILQGESRLTYEKGYRGKNGAEHACKVAVFTRAYKVFSYFTEGDVCADIVR</sequence>
<accession>A0A0S2FI15</accession>
<evidence type="ECO:0000256" key="1">
    <source>
        <dbReference type="SAM" id="SignalP"/>
    </source>
</evidence>
<keyword evidence="4" id="KW-1185">Reference proteome</keyword>
<dbReference type="EMBL" id="CP011129">
    <property type="protein sequence ID" value="ALN83125.1"/>
    <property type="molecule type" value="Genomic_DNA"/>
</dbReference>
<dbReference type="InterPro" id="IPR025240">
    <property type="entry name" value="DUF4189"/>
</dbReference>
<evidence type="ECO:0000313" key="4">
    <source>
        <dbReference type="Proteomes" id="UP000060787"/>
    </source>
</evidence>
<name>A0A0S2FI15_LYSAN</name>
<reference evidence="3 4" key="1">
    <citation type="journal article" date="2015" name="BMC Genomics">
        <title>Comparative genomics and metabolic profiling of the genus Lysobacter.</title>
        <authorList>
            <person name="de Bruijn I."/>
            <person name="Cheng X."/>
            <person name="de Jager V."/>
            <person name="Exposito R.G."/>
            <person name="Watrous J."/>
            <person name="Patel N."/>
            <person name="Postma J."/>
            <person name="Dorrestein P.C."/>
            <person name="Kobayashi D."/>
            <person name="Raaijmakers J.M."/>
        </authorList>
    </citation>
    <scope>NUCLEOTIDE SEQUENCE [LARGE SCALE GENOMIC DNA]</scope>
    <source>
        <strain evidence="3 4">76</strain>
    </source>
</reference>
<gene>
    <name evidence="3" type="ORF">LA76x_5023</name>
</gene>
<keyword evidence="1" id="KW-0732">Signal</keyword>
<dbReference type="Pfam" id="PF13827">
    <property type="entry name" value="DUF4189"/>
    <property type="match status" value="2"/>
</dbReference>
<feature type="signal peptide" evidence="1">
    <location>
        <begin position="1"/>
        <end position="24"/>
    </location>
</feature>
<feature type="domain" description="DUF4189" evidence="2">
    <location>
        <begin position="213"/>
        <end position="304"/>
    </location>
</feature>
<protein>
    <recommendedName>
        <fullName evidence="2">DUF4189 domain-containing protein</fullName>
    </recommendedName>
</protein>
<feature type="chain" id="PRO_5009798159" description="DUF4189 domain-containing protein" evidence="1">
    <location>
        <begin position="25"/>
        <end position="409"/>
    </location>
</feature>
<proteinExistence type="predicted"/>
<evidence type="ECO:0000313" key="3">
    <source>
        <dbReference type="EMBL" id="ALN83125.1"/>
    </source>
</evidence>
<dbReference type="KEGG" id="laq:GLA29479_429"/>
<dbReference type="OrthoDB" id="5956360at2"/>
<dbReference type="AlphaFoldDB" id="A0A0S2FI15"/>
<dbReference type="KEGG" id="lab:LA76x_5023"/>
<feature type="domain" description="DUF4189" evidence="2">
    <location>
        <begin position="84"/>
        <end position="175"/>
    </location>
</feature>
<dbReference type="Proteomes" id="UP000060787">
    <property type="component" value="Chromosome"/>
</dbReference>
<dbReference type="PATRIC" id="fig|84531.7.peg.431"/>